<feature type="binding site" evidence="9">
    <location>
        <position position="185"/>
    </location>
    <ligand>
        <name>Zn(2+)</name>
        <dbReference type="ChEBI" id="CHEBI:29105"/>
    </ligand>
</feature>
<keyword evidence="4 9" id="KW-0862">Zinc</keyword>
<dbReference type="FunFam" id="1.10.340.30:FF:000009">
    <property type="entry name" value="DNA-3-methyladenine glycosylase I"/>
    <property type="match status" value="1"/>
</dbReference>
<dbReference type="EMBL" id="VBAK01000153">
    <property type="protein sequence ID" value="TMI87609.1"/>
    <property type="molecule type" value="Genomic_DNA"/>
</dbReference>
<evidence type="ECO:0000256" key="1">
    <source>
        <dbReference type="ARBA" id="ARBA00022723"/>
    </source>
</evidence>
<gene>
    <name evidence="10" type="ORF">E6H00_15025</name>
</gene>
<feature type="binding site" evidence="9">
    <location>
        <position position="181"/>
    </location>
    <ligand>
        <name>Zn(2+)</name>
        <dbReference type="ChEBI" id="CHEBI:29105"/>
    </ligand>
</feature>
<keyword evidence="5" id="KW-0234">DNA repair</keyword>
<evidence type="ECO:0000256" key="7">
    <source>
        <dbReference type="ARBA" id="ARBA00057608"/>
    </source>
</evidence>
<dbReference type="InterPro" id="IPR004597">
    <property type="entry name" value="Tag"/>
</dbReference>
<organism evidence="10 11">
    <name type="scientific">Candidatus Segetimicrobium genomatis</name>
    <dbReference type="NCBI Taxonomy" id="2569760"/>
    <lineage>
        <taxon>Bacteria</taxon>
        <taxon>Bacillati</taxon>
        <taxon>Candidatus Sysuimicrobiota</taxon>
        <taxon>Candidatus Sysuimicrobiia</taxon>
        <taxon>Candidatus Sysuimicrobiales</taxon>
        <taxon>Candidatus Segetimicrobiaceae</taxon>
        <taxon>Candidatus Segetimicrobium</taxon>
    </lineage>
</organism>
<evidence type="ECO:0000256" key="4">
    <source>
        <dbReference type="ARBA" id="ARBA00022833"/>
    </source>
</evidence>
<comment type="catalytic activity">
    <reaction evidence="6">
        <text>Hydrolysis of alkylated DNA, releasing 3-methyladenine.</text>
        <dbReference type="EC" id="3.2.2.20"/>
    </reaction>
</comment>
<dbReference type="EC" id="3.2.2.20" evidence="8"/>
<comment type="caution">
    <text evidence="10">The sequence shown here is derived from an EMBL/GenBank/DDBJ whole genome shotgun (WGS) entry which is preliminary data.</text>
</comment>
<dbReference type="GO" id="GO:0046872">
    <property type="term" value="F:metal ion binding"/>
    <property type="evidence" value="ECO:0007669"/>
    <property type="project" value="UniProtKB-KW"/>
</dbReference>
<evidence type="ECO:0000256" key="5">
    <source>
        <dbReference type="ARBA" id="ARBA00023204"/>
    </source>
</evidence>
<evidence type="ECO:0000256" key="9">
    <source>
        <dbReference type="PIRSR" id="PIRSR604597-1"/>
    </source>
</evidence>
<evidence type="ECO:0000256" key="3">
    <source>
        <dbReference type="ARBA" id="ARBA00022801"/>
    </source>
</evidence>
<dbReference type="InterPro" id="IPR052891">
    <property type="entry name" value="DNA-3mA_glycosylase"/>
</dbReference>
<dbReference type="GO" id="GO:0006284">
    <property type="term" value="P:base-excision repair"/>
    <property type="evidence" value="ECO:0007669"/>
    <property type="project" value="InterPro"/>
</dbReference>
<dbReference type="InterPro" id="IPR011257">
    <property type="entry name" value="DNA_glycosylase"/>
</dbReference>
<dbReference type="GO" id="GO:0008725">
    <property type="term" value="F:DNA-3-methyladenine glycosylase activity"/>
    <property type="evidence" value="ECO:0007669"/>
    <property type="project" value="UniProtKB-EC"/>
</dbReference>
<protein>
    <recommendedName>
        <fullName evidence="8">DNA-3-methyladenine glycosylase I</fullName>
        <ecNumber evidence="8">3.2.2.20</ecNumber>
    </recommendedName>
</protein>
<keyword evidence="3" id="KW-0378">Hydrolase</keyword>
<name>A0A537JVN7_9BACT</name>
<dbReference type="AlphaFoldDB" id="A0A537JVN7"/>
<feature type="binding site" evidence="9">
    <location>
        <position position="10"/>
    </location>
    <ligand>
        <name>Zn(2+)</name>
        <dbReference type="ChEBI" id="CHEBI:29105"/>
    </ligand>
</feature>
<dbReference type="InterPro" id="IPR005019">
    <property type="entry name" value="Adenine_glyco"/>
</dbReference>
<evidence type="ECO:0000313" key="10">
    <source>
        <dbReference type="EMBL" id="TMI87609.1"/>
    </source>
</evidence>
<dbReference type="Gene3D" id="1.10.340.30">
    <property type="entry name" value="Hypothetical protein, domain 2"/>
    <property type="match status" value="1"/>
</dbReference>
<dbReference type="Pfam" id="PF03352">
    <property type="entry name" value="Adenine_glyco"/>
    <property type="match status" value="1"/>
</dbReference>
<keyword evidence="2" id="KW-0227">DNA damage</keyword>
<evidence type="ECO:0000313" key="11">
    <source>
        <dbReference type="Proteomes" id="UP000318509"/>
    </source>
</evidence>
<reference evidence="10 11" key="1">
    <citation type="journal article" date="2019" name="Nat. Microbiol.">
        <title>Mediterranean grassland soil C-N compound turnover is dependent on rainfall and depth, and is mediated by genomically divergent microorganisms.</title>
        <authorList>
            <person name="Diamond S."/>
            <person name="Andeer P.F."/>
            <person name="Li Z."/>
            <person name="Crits-Christoph A."/>
            <person name="Burstein D."/>
            <person name="Anantharaman K."/>
            <person name="Lane K.R."/>
            <person name="Thomas B.C."/>
            <person name="Pan C."/>
            <person name="Northen T.R."/>
            <person name="Banfield J.F."/>
        </authorList>
    </citation>
    <scope>NUCLEOTIDE SEQUENCE [LARGE SCALE GENOMIC DNA]</scope>
    <source>
        <strain evidence="10">NP_3</strain>
    </source>
</reference>
<dbReference type="NCBIfam" id="TIGR00624">
    <property type="entry name" value="tag"/>
    <property type="match status" value="1"/>
</dbReference>
<dbReference type="SUPFAM" id="SSF48150">
    <property type="entry name" value="DNA-glycosylase"/>
    <property type="match status" value="1"/>
</dbReference>
<evidence type="ECO:0000256" key="8">
    <source>
        <dbReference type="ARBA" id="ARBA00066766"/>
    </source>
</evidence>
<proteinExistence type="predicted"/>
<dbReference type="PANTHER" id="PTHR30037:SF4">
    <property type="entry name" value="DNA-3-METHYLADENINE GLYCOSYLASE I"/>
    <property type="match status" value="1"/>
</dbReference>
<sequence>MKAVAVRVRCAWAEGSPLMTAYHDTEWGVPARDDRVLFEFLTLEGAQAGLNWLTILQKRHEYRAAFAGFDPVRVARFDGRMRRSLLRNPGIVRNRLKIDSVITNARAILGVQDEFGSLSAYLWRFVGGAPIVNAWTSLREIPSQTSESRQMSKEMKQRGFAFVGPTTCYAFMQAVGMVNDHVVRCFRYRQV</sequence>
<feature type="binding site" evidence="9">
    <location>
        <position position="23"/>
    </location>
    <ligand>
        <name>Zn(2+)</name>
        <dbReference type="ChEBI" id="CHEBI:29105"/>
    </ligand>
</feature>
<dbReference type="Proteomes" id="UP000318509">
    <property type="component" value="Unassembled WGS sequence"/>
</dbReference>
<keyword evidence="1 9" id="KW-0479">Metal-binding</keyword>
<evidence type="ECO:0000256" key="2">
    <source>
        <dbReference type="ARBA" id="ARBA00022763"/>
    </source>
</evidence>
<evidence type="ECO:0000256" key="6">
    <source>
        <dbReference type="ARBA" id="ARBA00052558"/>
    </source>
</evidence>
<dbReference type="PANTHER" id="PTHR30037">
    <property type="entry name" value="DNA-3-METHYLADENINE GLYCOSYLASE 1"/>
    <property type="match status" value="1"/>
</dbReference>
<comment type="function">
    <text evidence="7">Hydrolysis of the deoxyribose N-glycosidic bond to excise 3-methyladenine from the damaged DNA polymer formed by alkylation lesions.</text>
</comment>
<accession>A0A537JVN7</accession>